<feature type="compositionally biased region" description="Acidic residues" evidence="4">
    <location>
        <begin position="1"/>
        <end position="12"/>
    </location>
</feature>
<dbReference type="InterPro" id="IPR001680">
    <property type="entry name" value="WD40_rpt"/>
</dbReference>
<evidence type="ECO:0000256" key="4">
    <source>
        <dbReference type="SAM" id="MobiDB-lite"/>
    </source>
</evidence>
<evidence type="ECO:0000313" key="5">
    <source>
        <dbReference type="EMBL" id="KAG9391474.1"/>
    </source>
</evidence>
<dbReference type="EMBL" id="JAHDYR010000053">
    <property type="protein sequence ID" value="KAG9391474.1"/>
    <property type="molecule type" value="Genomic_DNA"/>
</dbReference>
<keyword evidence="2" id="KW-0677">Repeat</keyword>
<dbReference type="PROSITE" id="PS50294">
    <property type="entry name" value="WD_REPEATS_REGION"/>
    <property type="match status" value="2"/>
</dbReference>
<gene>
    <name evidence="5" type="ORF">J8273_6234</name>
</gene>
<dbReference type="InterPro" id="IPR036322">
    <property type="entry name" value="WD40_repeat_dom_sf"/>
</dbReference>
<dbReference type="PANTHER" id="PTHR14221">
    <property type="entry name" value="WD REPEAT DOMAIN 44"/>
    <property type="match status" value="1"/>
</dbReference>
<dbReference type="Proteomes" id="UP000717585">
    <property type="component" value="Unassembled WGS sequence"/>
</dbReference>
<accession>A0A8J6B092</accession>
<dbReference type="PROSITE" id="PS50082">
    <property type="entry name" value="WD_REPEATS_2"/>
    <property type="match status" value="2"/>
</dbReference>
<dbReference type="InterPro" id="IPR040324">
    <property type="entry name" value="WDR44/Dgr2"/>
</dbReference>
<sequence>MSSDEDNDEFETASDHSDGEDAICTGVEQQFLIKDLDSGQVINLLEDSDTAALTAPLTQLKRASLKPPPLRAPSPAVPGRRVKVSHHQISEPVLTAIQELQTVKDHIGAIWAFARSPDKKQLASVGRDTIVRLWNVGDRLTPATTHTGHTADILDISWGVSGFLVTASADGTARIWHPTQETAVETLTHPAHVMSADIHPRMDQYVVTAAADGMLRLIDAESRKVLAKIQTPGMPTVVRFCPGGTKLVVGTMTGHLKVYDAVDLRPLTGWHKPTVGRFTGIAFPDENSIIAASADCRIRVFSADTLLSQRTFLGHTTKTTVSRPSTTTSGDLICSGGDTSWVYLWPRHYEYVPTINPVFTRFRRDKSRSYMKFKVDTPVVCTMAIGPSALEAVRIITGDEDGTIRLYGHGSLK</sequence>
<reference evidence="5" key="1">
    <citation type="submission" date="2021-05" db="EMBL/GenBank/DDBJ databases">
        <title>A free-living protist that lacks canonical eukaryotic 1 DNA replication and segregation systems.</title>
        <authorList>
            <person name="Salas-Leiva D.E."/>
            <person name="Tromer E.C."/>
            <person name="Curtis B.A."/>
            <person name="Jerlstrom-Hultqvist J."/>
            <person name="Kolisko M."/>
            <person name="Yi Z."/>
            <person name="Salas-Leiva J.S."/>
            <person name="Gallot-Lavallee L."/>
            <person name="Kops G.J.P.L."/>
            <person name="Archibald J.M."/>
            <person name="Simpson A.G.B."/>
            <person name="Roger A.J."/>
        </authorList>
    </citation>
    <scope>NUCLEOTIDE SEQUENCE</scope>
    <source>
        <strain evidence="5">BICM</strain>
    </source>
</reference>
<keyword evidence="6" id="KW-1185">Reference proteome</keyword>
<dbReference type="InterPro" id="IPR019775">
    <property type="entry name" value="WD40_repeat_CS"/>
</dbReference>
<dbReference type="Gene3D" id="2.130.10.10">
    <property type="entry name" value="YVTN repeat-like/Quinoprotein amine dehydrogenase"/>
    <property type="match status" value="2"/>
</dbReference>
<organism evidence="5 6">
    <name type="scientific">Carpediemonas membranifera</name>
    <dbReference type="NCBI Taxonomy" id="201153"/>
    <lineage>
        <taxon>Eukaryota</taxon>
        <taxon>Metamonada</taxon>
        <taxon>Carpediemonas-like organisms</taxon>
        <taxon>Carpediemonas</taxon>
    </lineage>
</organism>
<proteinExistence type="predicted"/>
<evidence type="ECO:0000256" key="1">
    <source>
        <dbReference type="ARBA" id="ARBA00022574"/>
    </source>
</evidence>
<comment type="caution">
    <text evidence="5">The sequence shown here is derived from an EMBL/GenBank/DDBJ whole genome shotgun (WGS) entry which is preliminary data.</text>
</comment>
<dbReference type="OrthoDB" id="408728at2759"/>
<dbReference type="Pfam" id="PF00400">
    <property type="entry name" value="WD40"/>
    <property type="match status" value="2"/>
</dbReference>
<dbReference type="InterPro" id="IPR015943">
    <property type="entry name" value="WD40/YVTN_repeat-like_dom_sf"/>
</dbReference>
<evidence type="ECO:0000313" key="6">
    <source>
        <dbReference type="Proteomes" id="UP000717585"/>
    </source>
</evidence>
<feature type="region of interest" description="Disordered" evidence="4">
    <location>
        <begin position="1"/>
        <end position="21"/>
    </location>
</feature>
<dbReference type="PROSITE" id="PS00678">
    <property type="entry name" value="WD_REPEATS_1"/>
    <property type="match status" value="1"/>
</dbReference>
<dbReference type="PANTHER" id="PTHR14221:SF0">
    <property type="entry name" value="WD REPEAT-CONTAINING PROTEIN 44"/>
    <property type="match status" value="1"/>
</dbReference>
<evidence type="ECO:0000256" key="2">
    <source>
        <dbReference type="ARBA" id="ARBA00022737"/>
    </source>
</evidence>
<feature type="repeat" description="WD" evidence="3">
    <location>
        <begin position="103"/>
        <end position="136"/>
    </location>
</feature>
<evidence type="ECO:0000256" key="3">
    <source>
        <dbReference type="PROSITE-ProRule" id="PRU00221"/>
    </source>
</evidence>
<name>A0A8J6B092_9EUKA</name>
<feature type="repeat" description="WD" evidence="3">
    <location>
        <begin position="146"/>
        <end position="186"/>
    </location>
</feature>
<dbReference type="AlphaFoldDB" id="A0A8J6B092"/>
<protein>
    <submittedName>
        <fullName evidence="5">Ankyrin repeats (3 copies)</fullName>
    </submittedName>
</protein>
<keyword evidence="1 3" id="KW-0853">WD repeat</keyword>
<dbReference type="SMART" id="SM00320">
    <property type="entry name" value="WD40"/>
    <property type="match status" value="7"/>
</dbReference>
<dbReference type="SUPFAM" id="SSF50978">
    <property type="entry name" value="WD40 repeat-like"/>
    <property type="match status" value="1"/>
</dbReference>